<feature type="region of interest" description="Disordered" evidence="1">
    <location>
        <begin position="179"/>
        <end position="231"/>
    </location>
</feature>
<keyword evidence="4" id="KW-1185">Reference proteome</keyword>
<keyword evidence="2" id="KW-0732">Signal</keyword>
<gene>
    <name evidence="3" type="ORF">CBYS24578_00003747</name>
</gene>
<name>A0A9N9Y5R6_9HYPO</name>
<feature type="region of interest" description="Disordered" evidence="1">
    <location>
        <begin position="151"/>
        <end position="170"/>
    </location>
</feature>
<reference evidence="3 4" key="2">
    <citation type="submission" date="2021-10" db="EMBL/GenBank/DDBJ databases">
        <authorList>
            <person name="Piombo E."/>
        </authorList>
    </citation>
    <scope>NUCLEOTIDE SEQUENCE [LARGE SCALE GENOMIC DNA]</scope>
</reference>
<feature type="chain" id="PRO_5040223062" evidence="2">
    <location>
        <begin position="18"/>
        <end position="291"/>
    </location>
</feature>
<accession>A0A9N9Y5R6</accession>
<organism evidence="3 4">
    <name type="scientific">Clonostachys byssicola</name>
    <dbReference type="NCBI Taxonomy" id="160290"/>
    <lineage>
        <taxon>Eukaryota</taxon>
        <taxon>Fungi</taxon>
        <taxon>Dikarya</taxon>
        <taxon>Ascomycota</taxon>
        <taxon>Pezizomycotina</taxon>
        <taxon>Sordariomycetes</taxon>
        <taxon>Hypocreomycetidae</taxon>
        <taxon>Hypocreales</taxon>
        <taxon>Bionectriaceae</taxon>
        <taxon>Clonostachys</taxon>
    </lineage>
</organism>
<feature type="signal peptide" evidence="2">
    <location>
        <begin position="1"/>
        <end position="17"/>
    </location>
</feature>
<evidence type="ECO:0000256" key="1">
    <source>
        <dbReference type="SAM" id="MobiDB-lite"/>
    </source>
</evidence>
<evidence type="ECO:0000313" key="4">
    <source>
        <dbReference type="Proteomes" id="UP000754883"/>
    </source>
</evidence>
<dbReference type="Proteomes" id="UP000754883">
    <property type="component" value="Unassembled WGS sequence"/>
</dbReference>
<protein>
    <submittedName>
        <fullName evidence="3">Uncharacterized protein</fullName>
    </submittedName>
</protein>
<proteinExistence type="predicted"/>
<dbReference type="EMBL" id="CABFNO020001536">
    <property type="protein sequence ID" value="CAG9995591.1"/>
    <property type="molecule type" value="Genomic_DNA"/>
</dbReference>
<feature type="compositionally biased region" description="Basic and acidic residues" evidence="1">
    <location>
        <begin position="201"/>
        <end position="222"/>
    </location>
</feature>
<evidence type="ECO:0000313" key="3">
    <source>
        <dbReference type="EMBL" id="CAG9995591.1"/>
    </source>
</evidence>
<reference evidence="4" key="1">
    <citation type="submission" date="2019-06" db="EMBL/GenBank/DDBJ databases">
        <authorList>
            <person name="Broberg M."/>
        </authorList>
    </citation>
    <scope>NUCLEOTIDE SEQUENCE [LARGE SCALE GENOMIC DNA]</scope>
</reference>
<sequence>MRFTVLAVAALTTLTTALPSPPEDKKHHVIFSPVGAPHHPEHKLGHLGKPREGNVEVLPSADGDNFKVIKISPDHHGKPAPGPIKLESRPFKIDHKFDNKGDHKHDHKPCCPFDKHDHKHDHKPCPYHKKIEYKPDDKPCPFHKIEHKKEDKPCPYQKPEHKHEPKPCPYHKIEHKPLDKPCPYQKPEHKHEHKIYPIPKLDNKPDCKKEHKPEPPKPEHPKPAPQPTLEGECSPGIYECTFNPRSGSAGWKVCSSSGKWEYGGDCPPNTVCKYYTPSKSPYCVPRYFEFP</sequence>
<dbReference type="OrthoDB" id="4611802at2759"/>
<dbReference type="AlphaFoldDB" id="A0A9N9Y5R6"/>
<evidence type="ECO:0000256" key="2">
    <source>
        <dbReference type="SAM" id="SignalP"/>
    </source>
</evidence>
<comment type="caution">
    <text evidence="3">The sequence shown here is derived from an EMBL/GenBank/DDBJ whole genome shotgun (WGS) entry which is preliminary data.</text>
</comment>